<protein>
    <submittedName>
        <fullName evidence="5">ATP-dependent Clp protease proteolytic subunit</fullName>
    </submittedName>
</protein>
<evidence type="ECO:0000256" key="1">
    <source>
        <dbReference type="ARBA" id="ARBA00022670"/>
    </source>
</evidence>
<dbReference type="GO" id="GO:0004176">
    <property type="term" value="F:ATP-dependent peptidase activity"/>
    <property type="evidence" value="ECO:0007669"/>
    <property type="project" value="TreeGrafter"/>
</dbReference>
<dbReference type="CDD" id="cd07016">
    <property type="entry name" value="S14_ClpP_1"/>
    <property type="match status" value="1"/>
</dbReference>
<dbReference type="GO" id="GO:0004252">
    <property type="term" value="F:serine-type endopeptidase activity"/>
    <property type="evidence" value="ECO:0007669"/>
    <property type="project" value="TreeGrafter"/>
</dbReference>
<proteinExistence type="predicted"/>
<feature type="region of interest" description="Disordered" evidence="4">
    <location>
        <begin position="213"/>
        <end position="239"/>
    </location>
</feature>
<dbReference type="AlphaFoldDB" id="A0A929MYL0"/>
<dbReference type="PANTHER" id="PTHR10381">
    <property type="entry name" value="ATP-DEPENDENT CLP PROTEASE PROTEOLYTIC SUBUNIT"/>
    <property type="match status" value="1"/>
</dbReference>
<keyword evidence="2" id="KW-0378">Hydrolase</keyword>
<accession>A0A929MYL0</accession>
<dbReference type="Pfam" id="PF00574">
    <property type="entry name" value="CLP_protease"/>
    <property type="match status" value="1"/>
</dbReference>
<organism evidence="5 6">
    <name type="scientific">Schaalia georgiae</name>
    <dbReference type="NCBI Taxonomy" id="52768"/>
    <lineage>
        <taxon>Bacteria</taxon>
        <taxon>Bacillati</taxon>
        <taxon>Actinomycetota</taxon>
        <taxon>Actinomycetes</taxon>
        <taxon>Actinomycetales</taxon>
        <taxon>Actinomycetaceae</taxon>
        <taxon>Schaalia</taxon>
    </lineage>
</organism>
<dbReference type="InterPro" id="IPR029045">
    <property type="entry name" value="ClpP/crotonase-like_dom_sf"/>
</dbReference>
<dbReference type="Gene3D" id="3.90.226.10">
    <property type="entry name" value="2-enoyl-CoA Hydratase, Chain A, domain 1"/>
    <property type="match status" value="1"/>
</dbReference>
<comment type="caution">
    <text evidence="5">The sequence shown here is derived from an EMBL/GenBank/DDBJ whole genome shotgun (WGS) entry which is preliminary data.</text>
</comment>
<feature type="region of interest" description="Disordered" evidence="4">
    <location>
        <begin position="1"/>
        <end position="25"/>
    </location>
</feature>
<dbReference type="GO" id="GO:0006515">
    <property type="term" value="P:protein quality control for misfolded or incompletely synthesized proteins"/>
    <property type="evidence" value="ECO:0007669"/>
    <property type="project" value="TreeGrafter"/>
</dbReference>
<gene>
    <name evidence="5" type="ORF">HXK03_01855</name>
</gene>
<name>A0A929MYL0_9ACTO</name>
<evidence type="ECO:0000256" key="3">
    <source>
        <dbReference type="ARBA" id="ARBA00022825"/>
    </source>
</evidence>
<keyword evidence="3" id="KW-0720">Serine protease</keyword>
<evidence type="ECO:0000256" key="2">
    <source>
        <dbReference type="ARBA" id="ARBA00022801"/>
    </source>
</evidence>
<dbReference type="NCBIfam" id="NF045542">
    <property type="entry name" value="Clp_rel_HeadMat"/>
    <property type="match status" value="1"/>
</dbReference>
<evidence type="ECO:0000256" key="4">
    <source>
        <dbReference type="SAM" id="MobiDB-lite"/>
    </source>
</evidence>
<dbReference type="InterPro" id="IPR023562">
    <property type="entry name" value="ClpP/TepA"/>
</dbReference>
<dbReference type="Proteomes" id="UP000718630">
    <property type="component" value="Unassembled WGS sequence"/>
</dbReference>
<dbReference type="GO" id="GO:0009368">
    <property type="term" value="C:endopeptidase Clp complex"/>
    <property type="evidence" value="ECO:0007669"/>
    <property type="project" value="TreeGrafter"/>
</dbReference>
<dbReference type="EMBL" id="JABZFZ010000054">
    <property type="protein sequence ID" value="MBF0939609.1"/>
    <property type="molecule type" value="Genomic_DNA"/>
</dbReference>
<evidence type="ECO:0000313" key="5">
    <source>
        <dbReference type="EMBL" id="MBF0939609.1"/>
    </source>
</evidence>
<dbReference type="SUPFAM" id="SSF52096">
    <property type="entry name" value="ClpP/crotonase"/>
    <property type="match status" value="1"/>
</dbReference>
<dbReference type="GO" id="GO:0051117">
    <property type="term" value="F:ATPase binding"/>
    <property type="evidence" value="ECO:0007669"/>
    <property type="project" value="TreeGrafter"/>
</dbReference>
<dbReference type="PANTHER" id="PTHR10381:SF70">
    <property type="entry name" value="ATP-DEPENDENT CLP PROTEASE PROTEOLYTIC SUBUNIT"/>
    <property type="match status" value="1"/>
</dbReference>
<sequence length="392" mass="41444">MHEPQARPWGRIEIPHSAKTEAGEEPTSADVYIYGEIGGWFGEITAKEFASQISALDVDRLNVYINSVGGAAWDGIAIMNALRRHKATVYATVDALAASAASVIAMGADHITMNRGSEMMIHDASGICVGNAADMRETADILDKLCDSYADAYAARAGGDREHWRGVMRAETWYTAEEAVLAGLADEWADAPAVAASAAAAFDLSGFRYQGRAHAPAPTTLPASEPGEPPTRKETGMENNTPGLVEEIRQRLGLTDAADDSAILAALDERLTAPTQAASTIPEGTALVDKTLLDQLRADAAAGREAATALAASRREDMISSAIKAGRIAPSSRAAWMALAERDEDAARDLLAAMPENTIPVAEIGVTSCDETQTETDRLYAAAWGGSEKKEA</sequence>
<keyword evidence="1 5" id="KW-0645">Protease</keyword>
<reference evidence="5" key="1">
    <citation type="submission" date="2020-04" db="EMBL/GenBank/DDBJ databases">
        <title>Deep metagenomics examines the oral microbiome during advanced dental caries in children, revealing novel taxa and co-occurrences with host molecules.</title>
        <authorList>
            <person name="Baker J.L."/>
            <person name="Morton J.T."/>
            <person name="Dinis M."/>
            <person name="Alvarez R."/>
            <person name="Tran N.C."/>
            <person name="Knight R."/>
            <person name="Edlund A."/>
        </authorList>
    </citation>
    <scope>NUCLEOTIDE SEQUENCE</scope>
    <source>
        <strain evidence="5">JCVI_32_bin.64</strain>
    </source>
</reference>
<evidence type="ECO:0000313" key="6">
    <source>
        <dbReference type="Proteomes" id="UP000718630"/>
    </source>
</evidence>
<feature type="compositionally biased region" description="Basic and acidic residues" evidence="4">
    <location>
        <begin position="13"/>
        <end position="22"/>
    </location>
</feature>